<dbReference type="AlphaFoldDB" id="A0AAE3ZZZ0"/>
<dbReference type="EMBL" id="JAVDYC010000001">
    <property type="protein sequence ID" value="MDR7327068.1"/>
    <property type="molecule type" value="Genomic_DNA"/>
</dbReference>
<evidence type="ECO:0000313" key="3">
    <source>
        <dbReference type="Proteomes" id="UP001183629"/>
    </source>
</evidence>
<dbReference type="RefSeq" id="WP_310423878.1">
    <property type="nucleotide sequence ID" value="NZ_JAVDYC010000001.1"/>
</dbReference>
<sequence length="668" mass="71735">MSSWTDDGARSPGRPGPAVPRQIPAGPAGFTGRTGELGALDALTARPDGPAVVVLTGVGGVGKSALALHWARTASVRFPDGQLYAQLGAFGPAGPADPSDVAAAALRSLGLPEDRIPARAAERAALFRTVTVDLRLLLVLDDALSAAQIRPLLPATAGSAVVVTARWRLGALALDGARFLPVEPLPEDAAAELLRHRVGAARLDTDREATRALLRHCAGLPVALAVSAARLASRPRWPVRRMVDELNQDGVALTDEMSLTTVFDLSYRELDEPVARAYRALGAHAGAECGVPVIAAMLDVTPAEAAALLDQLVEASLVAEAGPDGDRFRPHDLVRRHARRAASADPEWNALLRRAAEWYRDGAAVAGRLLTPYRNRPVPERRPHIPDRPAALAWFDVERPNLVATVLAAAEPFPLLAWQIADECWPMFHLRRHHTDRQVVDRVAADCARRLGDPAGEAEMIKRLAWSLYDTERFDEAEPLFTRAMALADGAGDRAGVGGAHAGLGTVALARARFDEAREHSAAQHRIFTELGDVRSATLGLLRLGMVANEADRPAEAVTYLRQTVTLLSGLGVDPYNEALARVELGRALGGLGDHDSADRELTRALSDMDRLGSERGRAQALHRRGEVHLATSRHADARRDLTAAEDAYTRLADTEADQVRRLLDDLP</sequence>
<dbReference type="SUPFAM" id="SSF52540">
    <property type="entry name" value="P-loop containing nucleoside triphosphate hydrolases"/>
    <property type="match status" value="1"/>
</dbReference>
<dbReference type="PANTHER" id="PTHR47691">
    <property type="entry name" value="REGULATOR-RELATED"/>
    <property type="match status" value="1"/>
</dbReference>
<dbReference type="Proteomes" id="UP001183629">
    <property type="component" value="Unassembled WGS sequence"/>
</dbReference>
<protein>
    <submittedName>
        <fullName evidence="2">Tetratricopeptide (TPR) repeat protein</fullName>
    </submittedName>
</protein>
<comment type="caution">
    <text evidence="2">The sequence shown here is derived from an EMBL/GenBank/DDBJ whole genome shotgun (WGS) entry which is preliminary data.</text>
</comment>
<dbReference type="InterPro" id="IPR027417">
    <property type="entry name" value="P-loop_NTPase"/>
</dbReference>
<reference evidence="2 3" key="1">
    <citation type="submission" date="2023-07" db="EMBL/GenBank/DDBJ databases">
        <title>Sequencing the genomes of 1000 actinobacteria strains.</title>
        <authorList>
            <person name="Klenk H.-P."/>
        </authorList>
    </citation>
    <scope>NUCLEOTIDE SEQUENCE [LARGE SCALE GENOMIC DNA]</scope>
    <source>
        <strain evidence="2 3">DSM 44711</strain>
    </source>
</reference>
<dbReference type="SUPFAM" id="SSF48452">
    <property type="entry name" value="TPR-like"/>
    <property type="match status" value="1"/>
</dbReference>
<dbReference type="InterPro" id="IPR011990">
    <property type="entry name" value="TPR-like_helical_dom_sf"/>
</dbReference>
<dbReference type="GO" id="GO:0043531">
    <property type="term" value="F:ADP binding"/>
    <property type="evidence" value="ECO:0007669"/>
    <property type="project" value="InterPro"/>
</dbReference>
<dbReference type="SMART" id="SM00028">
    <property type="entry name" value="TPR"/>
    <property type="match status" value="3"/>
</dbReference>
<dbReference type="Gene3D" id="3.40.50.300">
    <property type="entry name" value="P-loop containing nucleotide triphosphate hydrolases"/>
    <property type="match status" value="1"/>
</dbReference>
<name>A0AAE3ZZZ0_9ACTN</name>
<dbReference type="Gene3D" id="1.25.40.10">
    <property type="entry name" value="Tetratricopeptide repeat domain"/>
    <property type="match status" value="1"/>
</dbReference>
<proteinExistence type="predicted"/>
<dbReference type="PRINTS" id="PR00364">
    <property type="entry name" value="DISEASERSIST"/>
</dbReference>
<dbReference type="PANTHER" id="PTHR47691:SF3">
    <property type="entry name" value="HTH-TYPE TRANSCRIPTIONAL REGULATOR RV0890C-RELATED"/>
    <property type="match status" value="1"/>
</dbReference>
<gene>
    <name evidence="2" type="ORF">J2S44_007318</name>
</gene>
<evidence type="ECO:0000256" key="1">
    <source>
        <dbReference type="SAM" id="MobiDB-lite"/>
    </source>
</evidence>
<dbReference type="InterPro" id="IPR019734">
    <property type="entry name" value="TPR_rpt"/>
</dbReference>
<evidence type="ECO:0000313" key="2">
    <source>
        <dbReference type="EMBL" id="MDR7327068.1"/>
    </source>
</evidence>
<feature type="region of interest" description="Disordered" evidence="1">
    <location>
        <begin position="1"/>
        <end position="31"/>
    </location>
</feature>
<organism evidence="2 3">
    <name type="scientific">Catenuloplanes niger</name>
    <dbReference type="NCBI Taxonomy" id="587534"/>
    <lineage>
        <taxon>Bacteria</taxon>
        <taxon>Bacillati</taxon>
        <taxon>Actinomycetota</taxon>
        <taxon>Actinomycetes</taxon>
        <taxon>Micromonosporales</taxon>
        <taxon>Micromonosporaceae</taxon>
        <taxon>Catenuloplanes</taxon>
    </lineage>
</organism>
<accession>A0AAE3ZZZ0</accession>
<keyword evidence="3" id="KW-1185">Reference proteome</keyword>